<dbReference type="AlphaFoldDB" id="A0A9E8KP55"/>
<evidence type="ECO:0000313" key="3">
    <source>
        <dbReference type="EMBL" id="UZW73820.1"/>
    </source>
</evidence>
<dbReference type="InterPro" id="IPR050563">
    <property type="entry name" value="4-hydroxybenzoyl-CoA_TE"/>
</dbReference>
<protein>
    <submittedName>
        <fullName evidence="3">Thioesterase family protein</fullName>
    </submittedName>
</protein>
<dbReference type="Proteomes" id="UP001164472">
    <property type="component" value="Chromosome"/>
</dbReference>
<dbReference type="SUPFAM" id="SSF54637">
    <property type="entry name" value="Thioesterase/thiol ester dehydrase-isomerase"/>
    <property type="match status" value="1"/>
</dbReference>
<evidence type="ECO:0000313" key="4">
    <source>
        <dbReference type="Proteomes" id="UP001164472"/>
    </source>
</evidence>
<reference evidence="3" key="1">
    <citation type="submission" date="2022-07" db="EMBL/GenBank/DDBJ databases">
        <title>Alkalimarinus sp. nov., isolated from gut of a Alitta virens.</title>
        <authorList>
            <person name="Yang A.I."/>
            <person name="Shin N.-R."/>
        </authorList>
    </citation>
    <scope>NUCLEOTIDE SEQUENCE</scope>
    <source>
        <strain evidence="3">FA028</strain>
    </source>
</reference>
<dbReference type="Gene3D" id="3.10.129.10">
    <property type="entry name" value="Hotdog Thioesterase"/>
    <property type="match status" value="1"/>
</dbReference>
<dbReference type="CDD" id="cd00586">
    <property type="entry name" value="4HBT"/>
    <property type="match status" value="1"/>
</dbReference>
<dbReference type="GO" id="GO:0047617">
    <property type="term" value="F:fatty acyl-CoA hydrolase activity"/>
    <property type="evidence" value="ECO:0007669"/>
    <property type="project" value="TreeGrafter"/>
</dbReference>
<accession>A0A9E8KP55</accession>
<dbReference type="RefSeq" id="WP_251809961.1">
    <property type="nucleotide sequence ID" value="NZ_CP101527.1"/>
</dbReference>
<dbReference type="PANTHER" id="PTHR31793">
    <property type="entry name" value="4-HYDROXYBENZOYL-COA THIOESTERASE FAMILY MEMBER"/>
    <property type="match status" value="1"/>
</dbReference>
<dbReference type="KEGG" id="asem:NNL22_12320"/>
<proteinExistence type="inferred from homology"/>
<dbReference type="InterPro" id="IPR029069">
    <property type="entry name" value="HotDog_dom_sf"/>
</dbReference>
<evidence type="ECO:0000256" key="2">
    <source>
        <dbReference type="ARBA" id="ARBA00022801"/>
    </source>
</evidence>
<sequence length="176" mass="19749">MSRVKISFPEITHFSTELDVRIGDINQGNHLGHDRMITMIHEARIQFFRSLGYEELDIDGVGTLVADLAISYQNEAFYGDRLRFDISVQDISRKSCQFIYRVVKFSDSSTLNGDSVNTKTEKTKGEAVSGDMCGNHVKRDELIALAKTGVVFFDYAQRKSVAVPTGFIAQLEKQSS</sequence>
<gene>
    <name evidence="3" type="ORF">NNL22_12320</name>
</gene>
<dbReference type="Pfam" id="PF13279">
    <property type="entry name" value="4HBT_2"/>
    <property type="match status" value="1"/>
</dbReference>
<dbReference type="EMBL" id="CP101527">
    <property type="protein sequence ID" value="UZW73820.1"/>
    <property type="molecule type" value="Genomic_DNA"/>
</dbReference>
<name>A0A9E8KP55_9ALTE</name>
<keyword evidence="2" id="KW-0378">Hydrolase</keyword>
<organism evidence="3 4">
    <name type="scientific">Alkalimarinus sediminis</name>
    <dbReference type="NCBI Taxonomy" id="1632866"/>
    <lineage>
        <taxon>Bacteria</taxon>
        <taxon>Pseudomonadati</taxon>
        <taxon>Pseudomonadota</taxon>
        <taxon>Gammaproteobacteria</taxon>
        <taxon>Alteromonadales</taxon>
        <taxon>Alteromonadaceae</taxon>
        <taxon>Alkalimarinus</taxon>
    </lineage>
</organism>
<comment type="similarity">
    <text evidence="1">Belongs to the 4-hydroxybenzoyl-CoA thioesterase family.</text>
</comment>
<evidence type="ECO:0000256" key="1">
    <source>
        <dbReference type="ARBA" id="ARBA00005953"/>
    </source>
</evidence>
<dbReference type="PANTHER" id="PTHR31793:SF27">
    <property type="entry name" value="NOVEL THIOESTERASE SUPERFAMILY DOMAIN AND SAPOSIN A-TYPE DOMAIN CONTAINING PROTEIN (0610012H03RIK)"/>
    <property type="match status" value="1"/>
</dbReference>
<keyword evidence="4" id="KW-1185">Reference proteome</keyword>